<gene>
    <name evidence="8" type="ORF">EDB92DRAFT_1854885</name>
</gene>
<dbReference type="GO" id="GO:0030695">
    <property type="term" value="F:GTPase regulator activity"/>
    <property type="evidence" value="ECO:0007669"/>
    <property type="project" value="UniProtKB-ARBA"/>
</dbReference>
<comment type="caution">
    <text evidence="8">The sequence shown here is derived from an EMBL/GenBank/DDBJ whole genome shotgun (WGS) entry which is preliminary data.</text>
</comment>
<keyword evidence="2" id="KW-0677">Repeat</keyword>
<evidence type="ECO:0000256" key="6">
    <source>
        <dbReference type="SAM" id="MobiDB-lite"/>
    </source>
</evidence>
<evidence type="ECO:0000256" key="3">
    <source>
        <dbReference type="ARBA" id="ARBA00022833"/>
    </source>
</evidence>
<dbReference type="InterPro" id="IPR001781">
    <property type="entry name" value="Znf_LIM"/>
</dbReference>
<dbReference type="PANTHER" id="PTHR46074:SF5">
    <property type="entry name" value="LIM DOMAIN-CONTAINING PROTEIN C"/>
    <property type="match status" value="1"/>
</dbReference>
<dbReference type="GO" id="GO:0046872">
    <property type="term" value="F:metal ion binding"/>
    <property type="evidence" value="ECO:0007669"/>
    <property type="project" value="UniProtKB-KW"/>
</dbReference>
<dbReference type="AlphaFoldDB" id="A0AAD4LHD6"/>
<keyword evidence="9" id="KW-1185">Reference proteome</keyword>
<sequence>MGPGRKLYHRPCLTCTSCGVRLDSFRLLEHEEEPYCKNCHSKMFGTRDLRQANLPHHAVDPSVSPSLATETSPSPTQRPRASPPLSPLTPPPQASTRKGTLFPMTIGRKDTSGDLTISPGPLLRPTRVLSPTRGNFVTANTDQMVIVDDAAEGEGDDLQFTPSHTGRSEGGLPRTVPLASTPKRADSPTKRPAPATIGISTLGRTLSVGGNGSPGTRRIGPLVASSTGTRYGAALSGELRSTATGGSTRQWGSGTPQCPRCSKSVYFAEQVKAIGKTWHKGCLRCSECGTSLDSSRLTEKDGDPLCHRCYNKLHGPAGSGYALLGKAGG</sequence>
<evidence type="ECO:0000256" key="5">
    <source>
        <dbReference type="PROSITE-ProRule" id="PRU00125"/>
    </source>
</evidence>
<dbReference type="EMBL" id="JAKELL010000019">
    <property type="protein sequence ID" value="KAH8993118.1"/>
    <property type="molecule type" value="Genomic_DNA"/>
</dbReference>
<evidence type="ECO:0000256" key="1">
    <source>
        <dbReference type="ARBA" id="ARBA00022723"/>
    </source>
</evidence>
<organism evidence="8 9">
    <name type="scientific">Lactarius akahatsu</name>
    <dbReference type="NCBI Taxonomy" id="416441"/>
    <lineage>
        <taxon>Eukaryota</taxon>
        <taxon>Fungi</taxon>
        <taxon>Dikarya</taxon>
        <taxon>Basidiomycota</taxon>
        <taxon>Agaricomycotina</taxon>
        <taxon>Agaricomycetes</taxon>
        <taxon>Russulales</taxon>
        <taxon>Russulaceae</taxon>
        <taxon>Lactarius</taxon>
    </lineage>
</organism>
<dbReference type="SMART" id="SM00132">
    <property type="entry name" value="LIM"/>
    <property type="match status" value="2"/>
</dbReference>
<dbReference type="SUPFAM" id="SSF57716">
    <property type="entry name" value="Glucocorticoid receptor-like (DNA-binding domain)"/>
    <property type="match status" value="3"/>
</dbReference>
<evidence type="ECO:0000313" key="9">
    <source>
        <dbReference type="Proteomes" id="UP001201163"/>
    </source>
</evidence>
<dbReference type="Pfam" id="PF00412">
    <property type="entry name" value="LIM"/>
    <property type="match status" value="2"/>
</dbReference>
<keyword evidence="4 5" id="KW-0440">LIM domain</keyword>
<dbReference type="FunFam" id="2.10.110.10:FF:000001">
    <property type="entry name" value="Cysteine and glycine-rich protein 1"/>
    <property type="match status" value="1"/>
</dbReference>
<feature type="region of interest" description="Disordered" evidence="6">
    <location>
        <begin position="204"/>
        <end position="223"/>
    </location>
</feature>
<dbReference type="CDD" id="cd09326">
    <property type="entry name" value="LIM_CRP_like"/>
    <property type="match status" value="1"/>
</dbReference>
<keyword evidence="1 5" id="KW-0479">Metal-binding</keyword>
<evidence type="ECO:0000256" key="4">
    <source>
        <dbReference type="ARBA" id="ARBA00023038"/>
    </source>
</evidence>
<reference evidence="8" key="1">
    <citation type="submission" date="2022-01" db="EMBL/GenBank/DDBJ databases">
        <title>Comparative genomics reveals a dynamic genome evolution in the ectomycorrhizal milk-cap (Lactarius) mushrooms.</title>
        <authorList>
            <consortium name="DOE Joint Genome Institute"/>
            <person name="Lebreton A."/>
            <person name="Tang N."/>
            <person name="Kuo A."/>
            <person name="LaButti K."/>
            <person name="Drula E."/>
            <person name="Barry K."/>
            <person name="Clum A."/>
            <person name="Lipzen A."/>
            <person name="Mousain D."/>
            <person name="Ng V."/>
            <person name="Wang R."/>
            <person name="Wang X."/>
            <person name="Dai Y."/>
            <person name="Henrissat B."/>
            <person name="Grigoriev I.V."/>
            <person name="Guerin-Laguette A."/>
            <person name="Yu F."/>
            <person name="Martin F.M."/>
        </authorList>
    </citation>
    <scope>NUCLEOTIDE SEQUENCE</scope>
    <source>
        <strain evidence="8">QP</strain>
    </source>
</reference>
<dbReference type="PROSITE" id="PS00478">
    <property type="entry name" value="LIM_DOMAIN_1"/>
    <property type="match status" value="1"/>
</dbReference>
<accession>A0AAD4LHD6</accession>
<dbReference type="Gene3D" id="2.10.110.10">
    <property type="entry name" value="Cysteine Rich Protein"/>
    <property type="match status" value="2"/>
</dbReference>
<feature type="region of interest" description="Disordered" evidence="6">
    <location>
        <begin position="56"/>
        <end position="126"/>
    </location>
</feature>
<protein>
    <submittedName>
        <fullName evidence="8">LIM-domain-containing protein</fullName>
    </submittedName>
</protein>
<dbReference type="PROSITE" id="PS50023">
    <property type="entry name" value="LIM_DOMAIN_2"/>
    <property type="match status" value="2"/>
</dbReference>
<feature type="region of interest" description="Disordered" evidence="6">
    <location>
        <begin position="157"/>
        <end position="195"/>
    </location>
</feature>
<keyword evidence="3 5" id="KW-0862">Zinc</keyword>
<feature type="domain" description="LIM zinc-binding" evidence="7">
    <location>
        <begin position="1"/>
        <end position="46"/>
    </location>
</feature>
<proteinExistence type="predicted"/>
<dbReference type="Proteomes" id="UP001201163">
    <property type="component" value="Unassembled WGS sequence"/>
</dbReference>
<feature type="compositionally biased region" description="Polar residues" evidence="6">
    <location>
        <begin position="63"/>
        <end position="75"/>
    </location>
</feature>
<evidence type="ECO:0000259" key="7">
    <source>
        <dbReference type="PROSITE" id="PS50023"/>
    </source>
</evidence>
<dbReference type="PANTHER" id="PTHR46074">
    <property type="entry name" value="CYSTEINE-RICH PROTEIN CRIP FAMILY MEMBER"/>
    <property type="match status" value="1"/>
</dbReference>
<evidence type="ECO:0000313" key="8">
    <source>
        <dbReference type="EMBL" id="KAH8993118.1"/>
    </source>
</evidence>
<evidence type="ECO:0000256" key="2">
    <source>
        <dbReference type="ARBA" id="ARBA00022737"/>
    </source>
</evidence>
<feature type="domain" description="LIM zinc-binding" evidence="7">
    <location>
        <begin position="256"/>
        <end position="316"/>
    </location>
</feature>
<name>A0AAD4LHD6_9AGAM</name>
<feature type="compositionally biased region" description="Pro residues" evidence="6">
    <location>
        <begin position="81"/>
        <end position="93"/>
    </location>
</feature>